<gene>
    <name evidence="1" type="ORF">ECPE_LOCUS774</name>
</gene>
<dbReference type="OrthoDB" id="2355at2759"/>
<evidence type="ECO:0000313" key="2">
    <source>
        <dbReference type="Proteomes" id="UP000272942"/>
    </source>
</evidence>
<dbReference type="AlphaFoldDB" id="A0A3P8DB60"/>
<reference evidence="1 2" key="1">
    <citation type="submission" date="2018-11" db="EMBL/GenBank/DDBJ databases">
        <authorList>
            <consortium name="Pathogen Informatics"/>
        </authorList>
    </citation>
    <scope>NUCLEOTIDE SEQUENCE [LARGE SCALE GENOMIC DNA]</scope>
    <source>
        <strain evidence="1 2">Egypt</strain>
    </source>
</reference>
<organism evidence="1 2">
    <name type="scientific">Echinostoma caproni</name>
    <dbReference type="NCBI Taxonomy" id="27848"/>
    <lineage>
        <taxon>Eukaryota</taxon>
        <taxon>Metazoa</taxon>
        <taxon>Spiralia</taxon>
        <taxon>Lophotrochozoa</taxon>
        <taxon>Platyhelminthes</taxon>
        <taxon>Trematoda</taxon>
        <taxon>Digenea</taxon>
        <taxon>Plagiorchiida</taxon>
        <taxon>Echinostomata</taxon>
        <taxon>Echinostomatoidea</taxon>
        <taxon>Echinostomatidae</taxon>
        <taxon>Echinostoma</taxon>
    </lineage>
</organism>
<proteinExistence type="predicted"/>
<evidence type="ECO:0000313" key="1">
    <source>
        <dbReference type="EMBL" id="VDP28665.1"/>
    </source>
</evidence>
<accession>A0A3P8DB60</accession>
<protein>
    <submittedName>
        <fullName evidence="1">Uncharacterized protein</fullName>
    </submittedName>
</protein>
<dbReference type="EMBL" id="UZAN01003148">
    <property type="protein sequence ID" value="VDP28665.1"/>
    <property type="molecule type" value="Genomic_DNA"/>
</dbReference>
<sequence length="97" mass="10311">MRGLCHEWTEFCDQEVVLQMGGDDRADSVAAAVASRTAANSSAAAGVLASTGQVGGKVVVRVRKSLNAERRLSYVRYLGAVETDKLVSAMNAPMAFY</sequence>
<dbReference type="Proteomes" id="UP000272942">
    <property type="component" value="Unassembled WGS sequence"/>
</dbReference>
<name>A0A3P8DB60_9TREM</name>
<keyword evidence="2" id="KW-1185">Reference proteome</keyword>